<name>A0AA36GEU5_CYLNA</name>
<keyword evidence="3" id="KW-1185">Reference proteome</keyword>
<evidence type="ECO:0000313" key="2">
    <source>
        <dbReference type="EMBL" id="CAJ0591832.1"/>
    </source>
</evidence>
<accession>A0AA36GEU5</accession>
<proteinExistence type="predicted"/>
<organism evidence="2 3">
    <name type="scientific">Cylicocyclus nassatus</name>
    <name type="common">Nematode worm</name>
    <dbReference type="NCBI Taxonomy" id="53992"/>
    <lineage>
        <taxon>Eukaryota</taxon>
        <taxon>Metazoa</taxon>
        <taxon>Ecdysozoa</taxon>
        <taxon>Nematoda</taxon>
        <taxon>Chromadorea</taxon>
        <taxon>Rhabditida</taxon>
        <taxon>Rhabditina</taxon>
        <taxon>Rhabditomorpha</taxon>
        <taxon>Strongyloidea</taxon>
        <taxon>Strongylidae</taxon>
        <taxon>Cylicocyclus</taxon>
    </lineage>
</organism>
<dbReference type="EMBL" id="CATQJL010000001">
    <property type="protein sequence ID" value="CAJ0591832.1"/>
    <property type="molecule type" value="Genomic_DNA"/>
</dbReference>
<evidence type="ECO:0000256" key="1">
    <source>
        <dbReference type="SAM" id="SignalP"/>
    </source>
</evidence>
<dbReference type="AlphaFoldDB" id="A0AA36GEU5"/>
<feature type="chain" id="PRO_5041200278" evidence="1">
    <location>
        <begin position="22"/>
        <end position="146"/>
    </location>
</feature>
<reference evidence="2" key="1">
    <citation type="submission" date="2023-07" db="EMBL/GenBank/DDBJ databases">
        <authorList>
            <consortium name="CYATHOMIX"/>
        </authorList>
    </citation>
    <scope>NUCLEOTIDE SEQUENCE</scope>
    <source>
        <strain evidence="2">N/A</strain>
    </source>
</reference>
<comment type="caution">
    <text evidence="2">The sequence shown here is derived from an EMBL/GenBank/DDBJ whole genome shotgun (WGS) entry which is preliminary data.</text>
</comment>
<dbReference type="InterPro" id="IPR035109">
    <property type="entry name" value="ASPR"/>
</dbReference>
<dbReference type="Proteomes" id="UP001176961">
    <property type="component" value="Unassembled WGS sequence"/>
</dbReference>
<keyword evidence="1" id="KW-0732">Signal</keyword>
<evidence type="ECO:0000313" key="3">
    <source>
        <dbReference type="Proteomes" id="UP001176961"/>
    </source>
</evidence>
<feature type="signal peptide" evidence="1">
    <location>
        <begin position="1"/>
        <end position="21"/>
    </location>
</feature>
<gene>
    <name evidence="2" type="ORF">CYNAS_LOCUS3815</name>
</gene>
<protein>
    <submittedName>
        <fullName evidence="2">Uncharacterized protein</fullName>
    </submittedName>
</protein>
<sequence length="146" mass="17804">MAAILSWCIMMLLSNIPVIQSLQFVNCTALKRGYRNTLLDALDRADKRGLIYDCSYEQQALRFLQQRAKFKMNKKRWFKEDLAEAEYERRYDKGVFKFRMLVKEAFYHWNPLFMQVRKKRVGCNYYYRRERDEHKVACLFGSRRMK</sequence>
<dbReference type="Pfam" id="PF17641">
    <property type="entry name" value="ASPRs"/>
    <property type="match status" value="1"/>
</dbReference>